<dbReference type="PRINTS" id="PR00723">
    <property type="entry name" value="SUBTILISIN"/>
</dbReference>
<reference evidence="7" key="1">
    <citation type="submission" date="2017-01" db="EMBL/GenBank/DDBJ databases">
        <authorList>
            <person name="Assis F.L."/>
            <person name="Abrahao J.S."/>
            <person name="Silva L."/>
            <person name="Khalil J.B."/>
            <person name="Rodrigues R."/>
            <person name="Silva L.S."/>
            <person name="Arantes T."/>
            <person name="Boratto P."/>
            <person name="Andrade M."/>
            <person name="Kroon E.G."/>
            <person name="Ribeiro B."/>
            <person name="Bergier I."/>
            <person name="Seligmann H."/>
            <person name="Ghigo E."/>
            <person name="Colson P."/>
            <person name="Levasseur A."/>
            <person name="Raoult D."/>
            <person name="Scola B.L."/>
        </authorList>
    </citation>
    <scope>NUCLEOTIDE SEQUENCE</scope>
    <source>
        <strain evidence="7">Soda lake</strain>
    </source>
</reference>
<dbReference type="KEGG" id="vg:80518949"/>
<dbReference type="InterPro" id="IPR015500">
    <property type="entry name" value="Peptidase_S8_subtilisin-rel"/>
</dbReference>
<dbReference type="PROSITE" id="PS51892">
    <property type="entry name" value="SUBTILASE"/>
    <property type="match status" value="1"/>
</dbReference>
<dbReference type="InterPro" id="IPR022398">
    <property type="entry name" value="Peptidase_S8_His-AS"/>
</dbReference>
<dbReference type="InterPro" id="IPR050131">
    <property type="entry name" value="Peptidase_S8_subtilisin-like"/>
</dbReference>
<comment type="similarity">
    <text evidence="1 5">Belongs to the peptidase S8 family.</text>
</comment>
<evidence type="ECO:0000256" key="3">
    <source>
        <dbReference type="ARBA" id="ARBA00022801"/>
    </source>
</evidence>
<dbReference type="PROSITE" id="PS00137">
    <property type="entry name" value="SUBTILASE_HIS"/>
    <property type="match status" value="1"/>
</dbReference>
<dbReference type="InterPro" id="IPR023828">
    <property type="entry name" value="Peptidase_S8_Ser-AS"/>
</dbReference>
<dbReference type="PANTHER" id="PTHR43806:SF11">
    <property type="entry name" value="CEREVISIN-RELATED"/>
    <property type="match status" value="1"/>
</dbReference>
<organism evidence="7">
    <name type="scientific">Tupanvirus soda lake</name>
    <dbReference type="NCBI Taxonomy" id="2126985"/>
    <lineage>
        <taxon>Viruses</taxon>
        <taxon>Varidnaviria</taxon>
        <taxon>Bamfordvirae</taxon>
        <taxon>Nucleocytoviricota</taxon>
        <taxon>Megaviricetes</taxon>
        <taxon>Imitervirales</taxon>
        <taxon>Mimiviridae</taxon>
        <taxon>Megamimivirinae</taxon>
        <taxon>Tupanvirus</taxon>
        <taxon>Tupanvirus salinum</taxon>
    </lineage>
</organism>
<keyword evidence="3 5" id="KW-0378">Hydrolase</keyword>
<keyword evidence="4 5" id="KW-0720">Serine protease</keyword>
<dbReference type="RefSeq" id="YP_010782185.1">
    <property type="nucleotide sequence ID" value="NC_075039.1"/>
</dbReference>
<dbReference type="InterPro" id="IPR000209">
    <property type="entry name" value="Peptidase_S8/S53_dom"/>
</dbReference>
<dbReference type="InterPro" id="IPR036852">
    <property type="entry name" value="Peptidase_S8/S53_dom_sf"/>
</dbReference>
<reference evidence="7" key="2">
    <citation type="journal article" date="2018" name="Nat. Commun.">
        <title>Tailed giant Tupanvirus possesses the most complete translational apparatus of the known virosphere.</title>
        <authorList>
            <person name="Abrahao J."/>
            <person name="Silva L."/>
            <person name="Silva L.S."/>
            <person name="Khalil J.Y.B."/>
            <person name="Rodrigues R."/>
            <person name="Arantes T."/>
            <person name="Assis F."/>
            <person name="Boratto P."/>
            <person name="Andrade M."/>
            <person name="Kroon E.G."/>
            <person name="Ribeiro B."/>
            <person name="Bergier I."/>
            <person name="Seligmann H."/>
            <person name="Ghigo E."/>
            <person name="Colson P."/>
            <person name="Levasseur A."/>
            <person name="Kroemer G."/>
            <person name="Raoult D."/>
            <person name="La Scola B."/>
        </authorList>
    </citation>
    <scope>NUCLEOTIDE SEQUENCE [LARGE SCALE GENOMIC DNA]</scope>
    <source>
        <strain evidence="7">Soda lake</strain>
    </source>
</reference>
<dbReference type="Gene3D" id="3.40.50.200">
    <property type="entry name" value="Peptidase S8/S53 domain"/>
    <property type="match status" value="1"/>
</dbReference>
<dbReference type="SUPFAM" id="SSF52743">
    <property type="entry name" value="Subtilisin-like"/>
    <property type="match status" value="1"/>
</dbReference>
<dbReference type="Pfam" id="PF00082">
    <property type="entry name" value="Peptidase_S8"/>
    <property type="match status" value="1"/>
</dbReference>
<dbReference type="GO" id="GO:0004252">
    <property type="term" value="F:serine-type endopeptidase activity"/>
    <property type="evidence" value="ECO:0007669"/>
    <property type="project" value="InterPro"/>
</dbReference>
<dbReference type="InterPro" id="IPR023827">
    <property type="entry name" value="Peptidase_S8_Asp-AS"/>
</dbReference>
<dbReference type="PROSITE" id="PS00136">
    <property type="entry name" value="SUBTILASE_ASP"/>
    <property type="match status" value="1"/>
</dbReference>
<keyword evidence="2 5" id="KW-0645">Protease</keyword>
<evidence type="ECO:0000256" key="5">
    <source>
        <dbReference type="RuleBase" id="RU003355"/>
    </source>
</evidence>
<evidence type="ECO:0000256" key="2">
    <source>
        <dbReference type="ARBA" id="ARBA00022670"/>
    </source>
</evidence>
<dbReference type="PROSITE" id="PS00138">
    <property type="entry name" value="SUBTILASE_SER"/>
    <property type="match status" value="1"/>
</dbReference>
<accession>A0A6N1NLZ5</accession>
<evidence type="ECO:0000259" key="6">
    <source>
        <dbReference type="Pfam" id="PF00082"/>
    </source>
</evidence>
<dbReference type="PANTHER" id="PTHR43806">
    <property type="entry name" value="PEPTIDASE S8"/>
    <property type="match status" value="1"/>
</dbReference>
<protein>
    <submittedName>
        <fullName evidence="7">Peptidase inhibitor I9</fullName>
    </submittedName>
</protein>
<feature type="domain" description="Peptidase S8/S53" evidence="6">
    <location>
        <begin position="220"/>
        <end position="436"/>
    </location>
</feature>
<evidence type="ECO:0000256" key="4">
    <source>
        <dbReference type="ARBA" id="ARBA00022825"/>
    </source>
</evidence>
<evidence type="ECO:0000313" key="7">
    <source>
        <dbReference type="EMBL" id="QKU35519.1"/>
    </source>
</evidence>
<dbReference type="GO" id="GO:0005615">
    <property type="term" value="C:extracellular space"/>
    <property type="evidence" value="ECO:0007669"/>
    <property type="project" value="TreeGrafter"/>
</dbReference>
<proteinExistence type="inferred from homology"/>
<name>A0A6N1NLZ5_9VIRU</name>
<dbReference type="GO" id="GO:0006508">
    <property type="term" value="P:proteolysis"/>
    <property type="evidence" value="ECO:0007669"/>
    <property type="project" value="UniProtKB-KW"/>
</dbReference>
<dbReference type="GeneID" id="80518949"/>
<dbReference type="EMBL" id="KY523104">
    <property type="protein sequence ID" value="QKU35519.1"/>
    <property type="molecule type" value="Genomic_DNA"/>
</dbReference>
<sequence length="496" mass="53013">MKSKCHCKDTINPQLVAEKIIAQLNDLINILYPSGNNFSIINNNNSSITVTRTVDGKSFTLNFIDEDPDNIINGCQSWVNKLQIRFITEFLDPNQIVPTSNDVKTWVVKFKPGFDARRHVFPKDITVIDNFSCIFSGMCCKATEKTLVDFNKQTNSIESYYPDQLVHIQVLKDKKIFTKNDVVAMAQYINPFITRISANHSSQRSGDGTGSLDFAYRINVFVVDTGIAPHPDLNIIGGRNFTSSNTSAWQDGHGHGTHVAGIIGAKDNGIGIVGVAPGVRLWAIKVLGNDGSGSTSSIISALNWILSTRGTLWDGHGIVNMSLGGPAFAPLDSAIQTFVNNGIVPCVAAGNESRNAINVSPARVPAAFTVGATGPNPSYNTLAPYSNYGSIVDILAPGTNIYSTFLNGSYAVMSGTSMATPIIAGTIALEITSQPIGIPSGGAQYINNIRNLMIKVSAELSYTNYNGTVTSNPRITLSPVAAAAGTTNISVRAGAF</sequence>
<evidence type="ECO:0000256" key="1">
    <source>
        <dbReference type="ARBA" id="ARBA00011073"/>
    </source>
</evidence>